<accession>H8I5R4</accession>
<dbReference type="InterPro" id="IPR036388">
    <property type="entry name" value="WH-like_DNA-bd_sf"/>
</dbReference>
<organism evidence="2 3">
    <name type="scientific">Methanocella conradii (strain DSM 24694 / JCM 17849 / CGMCC 1.5162 / HZ254)</name>
    <dbReference type="NCBI Taxonomy" id="1041930"/>
    <lineage>
        <taxon>Archaea</taxon>
        <taxon>Methanobacteriati</taxon>
        <taxon>Methanobacteriota</taxon>
        <taxon>Stenosarchaea group</taxon>
        <taxon>Methanomicrobia</taxon>
        <taxon>Methanocellales</taxon>
        <taxon>Methanocellaceae</taxon>
        <taxon>Methanocella</taxon>
    </lineage>
</organism>
<dbReference type="SUPFAM" id="SSF46785">
    <property type="entry name" value="Winged helix' DNA-binding domain"/>
    <property type="match status" value="1"/>
</dbReference>
<evidence type="ECO:0000313" key="3">
    <source>
        <dbReference type="Proteomes" id="UP000005233"/>
    </source>
</evidence>
<dbReference type="InterPro" id="IPR051797">
    <property type="entry name" value="TrmB-like"/>
</dbReference>
<sequence>MVEALKRLGLTEYEARAYMALNLIKVGTVSDIHMASGIPRSAIYGALSRLEERGLIEVEKGKPMRYRGIAPVKAIEKLRSAIEEESEKALKHLEEAHARGESQEHAESVWTIRGVKNLYNKVSDMVSDARRSIVFIATDPLFLDFRERYPIFENIMPMLKKRIAAGVHVRLVYTTRSTADYALRELPGIEVRLMDPEKPSSRIPLMGGVLMVDDAEVLISIMGDTIPGGNEVTAIHTRMESIISVLRHFIEVEWDAALPLKHASSHE</sequence>
<proteinExistence type="predicted"/>
<dbReference type="PANTHER" id="PTHR34293">
    <property type="entry name" value="HTH-TYPE TRANSCRIPTIONAL REGULATOR TRMBL2"/>
    <property type="match status" value="1"/>
</dbReference>
<dbReference type="Proteomes" id="UP000005233">
    <property type="component" value="Chromosome"/>
</dbReference>
<protein>
    <submittedName>
        <fullName evidence="2">Transcriptional regulator, TrmB</fullName>
    </submittedName>
</protein>
<dbReference type="Pfam" id="PF01978">
    <property type="entry name" value="TrmB"/>
    <property type="match status" value="1"/>
</dbReference>
<name>H8I5R4_METCZ</name>
<evidence type="ECO:0000313" key="2">
    <source>
        <dbReference type="EMBL" id="AFC99731.1"/>
    </source>
</evidence>
<dbReference type="EMBL" id="CP003243">
    <property type="protein sequence ID" value="AFC99731.1"/>
    <property type="molecule type" value="Genomic_DNA"/>
</dbReference>
<evidence type="ECO:0000259" key="1">
    <source>
        <dbReference type="Pfam" id="PF01978"/>
    </source>
</evidence>
<dbReference type="STRING" id="1041930.Mtc_0976"/>
<dbReference type="AlphaFoldDB" id="H8I5R4"/>
<gene>
    <name evidence="2" type="ordered locus">Mtc_0976</name>
</gene>
<dbReference type="Gene3D" id="1.10.10.10">
    <property type="entry name" value="Winged helix-like DNA-binding domain superfamily/Winged helix DNA-binding domain"/>
    <property type="match status" value="1"/>
</dbReference>
<feature type="domain" description="Transcription regulator TrmB N-terminal" evidence="1">
    <location>
        <begin position="5"/>
        <end position="71"/>
    </location>
</feature>
<reference evidence="2 3" key="1">
    <citation type="journal article" date="2012" name="J. Bacteriol.">
        <title>Complete genome sequence of a thermophilic methanogen, Methanocella conradii HZ254, isolated from Chinese rice field soil.</title>
        <authorList>
            <person name="Lu Z."/>
            <person name="Lu Y."/>
        </authorList>
    </citation>
    <scope>NUCLEOTIDE SEQUENCE [LARGE SCALE GENOMIC DNA]</scope>
    <source>
        <strain evidence="3">DSM 24694 / JCM 17849 / CGMCC 1.5162 / HZ254</strain>
    </source>
</reference>
<keyword evidence="3" id="KW-1185">Reference proteome</keyword>
<dbReference type="HOGENOM" id="CLU_072493_2_0_2"/>
<dbReference type="InterPro" id="IPR036390">
    <property type="entry name" value="WH_DNA-bd_sf"/>
</dbReference>
<dbReference type="InterPro" id="IPR002831">
    <property type="entry name" value="Tscrpt_reg_TrmB_N"/>
</dbReference>
<dbReference type="eggNOG" id="arCOG02037">
    <property type="taxonomic scope" value="Archaea"/>
</dbReference>
<dbReference type="PANTHER" id="PTHR34293:SF1">
    <property type="entry name" value="HTH-TYPE TRANSCRIPTIONAL REGULATOR TRMBL2"/>
    <property type="match status" value="1"/>
</dbReference>
<dbReference type="KEGG" id="mez:Mtc_0976"/>